<dbReference type="PANTHER" id="PTHR39639:SF1">
    <property type="entry name" value="DUF262 DOMAIN-CONTAINING PROTEIN"/>
    <property type="match status" value="1"/>
</dbReference>
<dbReference type="InterPro" id="IPR004919">
    <property type="entry name" value="GmrSD_N"/>
</dbReference>
<dbReference type="Pfam" id="PF03235">
    <property type="entry name" value="GmrSD_N"/>
    <property type="match status" value="1"/>
</dbReference>
<keyword evidence="3" id="KW-1185">Reference proteome</keyword>
<reference evidence="3" key="1">
    <citation type="submission" date="2016-10" db="EMBL/GenBank/DDBJ databases">
        <authorList>
            <person name="Varghese N."/>
            <person name="Submissions S."/>
        </authorList>
    </citation>
    <scope>NUCLEOTIDE SEQUENCE [LARGE SCALE GENOMIC DNA]</scope>
    <source>
        <strain evidence="3">DSM 9751</strain>
    </source>
</reference>
<dbReference type="EMBL" id="FNTJ01000003">
    <property type="protein sequence ID" value="SED35337.1"/>
    <property type="molecule type" value="Genomic_DNA"/>
</dbReference>
<dbReference type="AlphaFoldDB" id="A0A1H4ZZB5"/>
<accession>A0A1H4ZZB5</accession>
<sequence>MIEASLPQPLIRGQARSTPICSLFMGTPLVCTVPAERQLLRLVLPPWQRPAVWSEQQQISFIEGIFLGLGAGVYVVNGSDFHQDGGEKYMSGWLIDGQQRITAIARFIQGEIAVFNGIRYQDLSQAQRFIRFDNVVFNRYELDYQGDEQVLKDIYRRLNFGGTPHTNDDLLRLDESASEPLIAGLAR</sequence>
<evidence type="ECO:0000313" key="2">
    <source>
        <dbReference type="EMBL" id="SED35337.1"/>
    </source>
</evidence>
<feature type="domain" description="GmrSD restriction endonucleases N-terminal" evidence="1">
    <location>
        <begin position="42"/>
        <end position="172"/>
    </location>
</feature>
<dbReference type="Proteomes" id="UP000198982">
    <property type="component" value="Unassembled WGS sequence"/>
</dbReference>
<protein>
    <recommendedName>
        <fullName evidence="1">GmrSD restriction endonucleases N-terminal domain-containing protein</fullName>
    </recommendedName>
</protein>
<gene>
    <name evidence="2" type="ORF">SAMN05216178_6906</name>
</gene>
<dbReference type="RefSeq" id="WP_092320869.1">
    <property type="nucleotide sequence ID" value="NZ_FNTJ01000003.1"/>
</dbReference>
<evidence type="ECO:0000259" key="1">
    <source>
        <dbReference type="Pfam" id="PF03235"/>
    </source>
</evidence>
<evidence type="ECO:0000313" key="3">
    <source>
        <dbReference type="Proteomes" id="UP000198982"/>
    </source>
</evidence>
<name>A0A1H4ZZB5_9PSED</name>
<proteinExistence type="predicted"/>
<dbReference type="PANTHER" id="PTHR39639">
    <property type="entry name" value="CHROMOSOME 16, WHOLE GENOME SHOTGUN SEQUENCE"/>
    <property type="match status" value="1"/>
</dbReference>
<organism evidence="2 3">
    <name type="scientific">Pseudomonas saponiphila</name>
    <dbReference type="NCBI Taxonomy" id="556534"/>
    <lineage>
        <taxon>Bacteria</taxon>
        <taxon>Pseudomonadati</taxon>
        <taxon>Pseudomonadota</taxon>
        <taxon>Gammaproteobacteria</taxon>
        <taxon>Pseudomonadales</taxon>
        <taxon>Pseudomonadaceae</taxon>
        <taxon>Pseudomonas</taxon>
    </lineage>
</organism>